<evidence type="ECO:0000256" key="1">
    <source>
        <dbReference type="SAM" id="MobiDB-lite"/>
    </source>
</evidence>
<dbReference type="AlphaFoldDB" id="A0A8T0GAV6"/>
<gene>
    <name evidence="2" type="ORF">KC19_11G058000</name>
</gene>
<accession>A0A8T0GAV6</accession>
<keyword evidence="3" id="KW-1185">Reference proteome</keyword>
<dbReference type="CDD" id="cd07067">
    <property type="entry name" value="HP_PGM_like"/>
    <property type="match status" value="1"/>
</dbReference>
<evidence type="ECO:0000313" key="2">
    <source>
        <dbReference type="EMBL" id="KAG0556496.1"/>
    </source>
</evidence>
<dbReference type="PANTHER" id="PTHR16469">
    <property type="entry name" value="UBIQUITIN-ASSOCIATED AND SH3 DOMAIN-CONTAINING BA-RELATED"/>
    <property type="match status" value="1"/>
</dbReference>
<dbReference type="SUPFAM" id="SSF53254">
    <property type="entry name" value="Phosphoglycerate mutase-like"/>
    <property type="match status" value="1"/>
</dbReference>
<organism evidence="2 3">
    <name type="scientific">Ceratodon purpureus</name>
    <name type="common">Fire moss</name>
    <name type="synonym">Dicranum purpureum</name>
    <dbReference type="NCBI Taxonomy" id="3225"/>
    <lineage>
        <taxon>Eukaryota</taxon>
        <taxon>Viridiplantae</taxon>
        <taxon>Streptophyta</taxon>
        <taxon>Embryophyta</taxon>
        <taxon>Bryophyta</taxon>
        <taxon>Bryophytina</taxon>
        <taxon>Bryopsida</taxon>
        <taxon>Dicranidae</taxon>
        <taxon>Pseudoditrichales</taxon>
        <taxon>Ditrichaceae</taxon>
        <taxon>Ceratodon</taxon>
    </lineage>
</organism>
<dbReference type="InterPro" id="IPR013078">
    <property type="entry name" value="His_Pase_superF_clade-1"/>
</dbReference>
<dbReference type="Gene3D" id="3.40.50.1240">
    <property type="entry name" value="Phosphoglycerate mutase-like"/>
    <property type="match status" value="1"/>
</dbReference>
<protein>
    <recommendedName>
        <fullName evidence="4">Phosphoglycerate mutase family protein</fullName>
    </recommendedName>
</protein>
<dbReference type="InterPro" id="IPR029033">
    <property type="entry name" value="His_PPase_superfam"/>
</dbReference>
<feature type="region of interest" description="Disordered" evidence="1">
    <location>
        <begin position="1"/>
        <end position="20"/>
    </location>
</feature>
<dbReference type="PANTHER" id="PTHR16469:SF27">
    <property type="entry name" value="UBIQUITIN-ASSOCIATED AND SH3 DOMAIN-CONTAINING BA-RELATED"/>
    <property type="match status" value="1"/>
</dbReference>
<dbReference type="EMBL" id="CM026432">
    <property type="protein sequence ID" value="KAG0556496.1"/>
    <property type="molecule type" value="Genomic_DNA"/>
</dbReference>
<reference evidence="2 3" key="1">
    <citation type="submission" date="2020-06" db="EMBL/GenBank/DDBJ databases">
        <title>WGS assembly of Ceratodon purpureus strain R40.</title>
        <authorList>
            <person name="Carey S.B."/>
            <person name="Jenkins J."/>
            <person name="Shu S."/>
            <person name="Lovell J.T."/>
            <person name="Sreedasyam A."/>
            <person name="Maumus F."/>
            <person name="Tiley G.P."/>
            <person name="Fernandez-Pozo N."/>
            <person name="Barry K."/>
            <person name="Chen C."/>
            <person name="Wang M."/>
            <person name="Lipzen A."/>
            <person name="Daum C."/>
            <person name="Saski C.A."/>
            <person name="Payton A.C."/>
            <person name="Mcbreen J.C."/>
            <person name="Conrad R.E."/>
            <person name="Kollar L.M."/>
            <person name="Olsson S."/>
            <person name="Huttunen S."/>
            <person name="Landis J.B."/>
            <person name="Wickett N.J."/>
            <person name="Johnson M.G."/>
            <person name="Rensing S.A."/>
            <person name="Grimwood J."/>
            <person name="Schmutz J."/>
            <person name="Mcdaniel S.F."/>
        </authorList>
    </citation>
    <scope>NUCLEOTIDE SEQUENCE [LARGE SCALE GENOMIC DNA]</scope>
    <source>
        <strain evidence="2 3">R40</strain>
    </source>
</reference>
<dbReference type="Pfam" id="PF00300">
    <property type="entry name" value="His_Phos_1"/>
    <property type="match status" value="2"/>
</dbReference>
<comment type="caution">
    <text evidence="2">The sequence shown here is derived from an EMBL/GenBank/DDBJ whole genome shotgun (WGS) entry which is preliminary data.</text>
</comment>
<dbReference type="InterPro" id="IPR051710">
    <property type="entry name" value="Phosphatase_SH3-domain"/>
</dbReference>
<sequence>MPALMKTGCGSARSHTGSEGSLSYNDAIPDPFVQNLFVLCHGEQVRYVDTQNGAAKGVRPWDPPLTERGKLQAWRVGRAIRMEDWNVTRVVVSPSLRCVQTAVEVIAGLCMMPSSVADDQKCERGNGSPYISTIKASIECGLAEMMRRGVPYPSEAADKDSFQPWTLDLSELYSMLPTEIKDPTFQPVRQKLPLGRESAADVQYRYTSTFQKIANRYPNENILCITHGEGVMQSVSMMWPRAEVYGVSYCAYTHAQRPNFECDDGSCIINGDWELITESGLASGVFFSPSNS</sequence>
<evidence type="ECO:0000313" key="3">
    <source>
        <dbReference type="Proteomes" id="UP000822688"/>
    </source>
</evidence>
<dbReference type="Proteomes" id="UP000822688">
    <property type="component" value="Chromosome 11"/>
</dbReference>
<name>A0A8T0GAV6_CERPU</name>
<evidence type="ECO:0008006" key="4">
    <source>
        <dbReference type="Google" id="ProtNLM"/>
    </source>
</evidence>
<dbReference type="OrthoDB" id="414418at2759"/>
<proteinExistence type="predicted"/>